<protein>
    <recommendedName>
        <fullName evidence="5">Ran-binding protein</fullName>
    </recommendedName>
</protein>
<dbReference type="InterPro" id="IPR013320">
    <property type="entry name" value="ConA-like_dom_sf"/>
</dbReference>
<dbReference type="InterPro" id="IPR043136">
    <property type="entry name" value="B30.2/SPRY_sf"/>
</dbReference>
<dbReference type="PROSITE" id="PS50896">
    <property type="entry name" value="LISH"/>
    <property type="match status" value="1"/>
</dbReference>
<dbReference type="Pfam" id="PF00622">
    <property type="entry name" value="SPRY"/>
    <property type="match status" value="1"/>
</dbReference>
<dbReference type="AlphaFoldDB" id="A0A976QU60"/>
<gene>
    <name evidence="3" type="ORF">MACK_000663</name>
</gene>
<sequence>MPESLSEKLYGCVKIPSCLNSRIRQHYITILKDLLTVEYTGKSRYCDSGSVQSDTCAPTNCPLYYYEVEILKCDNQPKIVVGFSYNNFHLNRHPGSEPNSLGYKSEDGYCMNGTSKSDNYGPSYGKGDVIGCGINYLKQNYFFTKNGSFLGNAGNLFHIDNYPTVGLNSYGESVKFNFNGPFKFNIEEYFKKILSTEREEINATPVSKDITNGIVKYYLLHRGYSRTLKAFKNEANKGDMNVDYLNGEKKENFIDKLYISNEVINKMESTLDKRSEIIDNILKGDITKALKALSDEFPHIQKNSMAYIMLVTQNFIEMLRSGSDIQKSLRWLQDYSKKLMPNGPEELENFFENDKVKQVFQESCGLLAYEDLEASPLKDNLLNKRRMETAIVVNDTILNKDSADLSSLKIIIQYLVLGRKLLKEINGNTGPLYSTHDLCSPLMKFQN</sequence>
<dbReference type="InterPro" id="IPR024964">
    <property type="entry name" value="CTLH/CRA"/>
</dbReference>
<dbReference type="Proteomes" id="UP000244811">
    <property type="component" value="Chromosome 1"/>
</dbReference>
<evidence type="ECO:0000313" key="3">
    <source>
        <dbReference type="EMBL" id="UKK00589.2"/>
    </source>
</evidence>
<dbReference type="EMBL" id="CP056069">
    <property type="protein sequence ID" value="UKK00589.2"/>
    <property type="molecule type" value="Genomic_DNA"/>
</dbReference>
<dbReference type="PANTHER" id="PTHR12864">
    <property type="entry name" value="RAN BINDING PROTEIN 9-RELATED"/>
    <property type="match status" value="1"/>
</dbReference>
<name>A0A976QU60_THEOR</name>
<dbReference type="SMART" id="SM00449">
    <property type="entry name" value="SPRY"/>
    <property type="match status" value="1"/>
</dbReference>
<dbReference type="SMART" id="SM00668">
    <property type="entry name" value="CTLH"/>
    <property type="match status" value="1"/>
</dbReference>
<dbReference type="Pfam" id="PF10607">
    <property type="entry name" value="CTLH"/>
    <property type="match status" value="1"/>
</dbReference>
<organism evidence="3 4">
    <name type="scientific">Theileria orientalis</name>
    <dbReference type="NCBI Taxonomy" id="68886"/>
    <lineage>
        <taxon>Eukaryota</taxon>
        <taxon>Sar</taxon>
        <taxon>Alveolata</taxon>
        <taxon>Apicomplexa</taxon>
        <taxon>Aconoidasida</taxon>
        <taxon>Piroplasmida</taxon>
        <taxon>Theileriidae</taxon>
        <taxon>Theileria</taxon>
    </lineage>
</organism>
<dbReference type="InterPro" id="IPR050618">
    <property type="entry name" value="Ubq-SigPath_Reg"/>
</dbReference>
<proteinExistence type="predicted"/>
<accession>A0A976QU60</accession>
<dbReference type="InterPro" id="IPR044736">
    <property type="entry name" value="Gid1/RanBPM/SPLA_SPRY"/>
</dbReference>
<evidence type="ECO:0000259" key="1">
    <source>
        <dbReference type="PROSITE" id="PS50188"/>
    </source>
</evidence>
<dbReference type="InterPro" id="IPR001870">
    <property type="entry name" value="B30.2/SPRY"/>
</dbReference>
<feature type="domain" description="CTLH" evidence="2">
    <location>
        <begin position="270"/>
        <end position="326"/>
    </location>
</feature>
<dbReference type="PROSITE" id="PS50897">
    <property type="entry name" value="CTLH"/>
    <property type="match status" value="1"/>
</dbReference>
<evidence type="ECO:0008006" key="5">
    <source>
        <dbReference type="Google" id="ProtNLM"/>
    </source>
</evidence>
<dbReference type="CDD" id="cd12885">
    <property type="entry name" value="SPRY_RanBP_like"/>
    <property type="match status" value="1"/>
</dbReference>
<dbReference type="InterPro" id="IPR006595">
    <property type="entry name" value="CTLH_C"/>
</dbReference>
<dbReference type="Gene3D" id="2.60.120.920">
    <property type="match status" value="1"/>
</dbReference>
<dbReference type="InterPro" id="IPR003877">
    <property type="entry name" value="SPRY_dom"/>
</dbReference>
<feature type="domain" description="B30.2/SPRY" evidence="1">
    <location>
        <begin position="1"/>
        <end position="183"/>
    </location>
</feature>
<dbReference type="PROSITE" id="PS50188">
    <property type="entry name" value="B302_SPRY"/>
    <property type="match status" value="1"/>
</dbReference>
<evidence type="ECO:0000259" key="2">
    <source>
        <dbReference type="PROSITE" id="PS50897"/>
    </source>
</evidence>
<dbReference type="SUPFAM" id="SSF49899">
    <property type="entry name" value="Concanavalin A-like lectins/glucanases"/>
    <property type="match status" value="1"/>
</dbReference>
<evidence type="ECO:0000313" key="4">
    <source>
        <dbReference type="Proteomes" id="UP000244811"/>
    </source>
</evidence>
<dbReference type="InterPro" id="IPR006594">
    <property type="entry name" value="LisH"/>
</dbReference>
<reference evidence="3" key="1">
    <citation type="submission" date="2022-07" db="EMBL/GenBank/DDBJ databases">
        <title>Evaluation of T. orientalis genome assembly methods using nanopore sequencing and analysis of variation between genomes.</title>
        <authorList>
            <person name="Yam J."/>
            <person name="Micallef M.L."/>
            <person name="Liu M."/>
            <person name="Djordjevic S.P."/>
            <person name="Bogema D.R."/>
            <person name="Jenkins C."/>
        </authorList>
    </citation>
    <scope>NUCLEOTIDE SEQUENCE</scope>
    <source>
        <strain evidence="3">Goon Nure</strain>
    </source>
</reference>